<dbReference type="Proteomes" id="UP000193648">
    <property type="component" value="Unassembled WGS sequence"/>
</dbReference>
<comment type="catalytic activity">
    <reaction evidence="1">
        <text>cytidine(4) in tRNA(Pro) + S-adenosyl-L-methionine = 2'-O-methylcytidine(4) in tRNA(Pro) + S-adenosyl-L-homocysteine + H(+)</text>
        <dbReference type="Rhea" id="RHEA:32767"/>
        <dbReference type="Rhea" id="RHEA-COMP:10397"/>
        <dbReference type="Rhea" id="RHEA-COMP:10398"/>
        <dbReference type="ChEBI" id="CHEBI:15378"/>
        <dbReference type="ChEBI" id="CHEBI:57856"/>
        <dbReference type="ChEBI" id="CHEBI:59789"/>
        <dbReference type="ChEBI" id="CHEBI:74495"/>
        <dbReference type="ChEBI" id="CHEBI:82748"/>
        <dbReference type="EC" id="2.1.1.225"/>
    </reaction>
</comment>
<dbReference type="EMBL" id="MCFF01000034">
    <property type="protein sequence ID" value="ORZ09447.1"/>
    <property type="molecule type" value="Genomic_DNA"/>
</dbReference>
<comment type="catalytic activity">
    <reaction evidence="1">
        <text>adenosine(4) in tRNA(His) + S-adenosyl-L-methionine = 2'-O-methyladenosine(4) in tRNA(His) + S-adenosyl-L-homocysteine + H(+)</text>
        <dbReference type="Rhea" id="RHEA:43196"/>
        <dbReference type="Rhea" id="RHEA-COMP:10401"/>
        <dbReference type="Rhea" id="RHEA-COMP:10402"/>
        <dbReference type="ChEBI" id="CHEBI:15378"/>
        <dbReference type="ChEBI" id="CHEBI:57856"/>
        <dbReference type="ChEBI" id="CHEBI:59789"/>
        <dbReference type="ChEBI" id="CHEBI:74411"/>
        <dbReference type="ChEBI" id="CHEBI:74477"/>
        <dbReference type="EC" id="2.1.1.225"/>
    </reaction>
</comment>
<feature type="domain" description="Methyltransferase TRM13" evidence="3">
    <location>
        <begin position="547"/>
        <end position="632"/>
    </location>
</feature>
<name>A0A1Y2GH06_9FUNG</name>
<feature type="region of interest" description="Disordered" evidence="2">
    <location>
        <begin position="506"/>
        <end position="532"/>
    </location>
</feature>
<keyword evidence="1 4" id="KW-0489">Methyltransferase</keyword>
<dbReference type="GeneID" id="33566942"/>
<comment type="function">
    <text evidence="1">tRNA methylase which 2'-O-methylates cytidine(4) in tRNA(Pro) and tRNA(Gly)(GCC), and adenosine(4) in tRNA(His).</text>
</comment>
<dbReference type="EC" id="2.1.1.225" evidence="1"/>
<dbReference type="PANTHER" id="PTHR12998:SF0">
    <property type="entry name" value="TRNA:M(4)X MODIFICATION ENZYME TRM13 HOMOLOG"/>
    <property type="match status" value="1"/>
</dbReference>
<dbReference type="GO" id="GO:0008270">
    <property type="term" value="F:zinc ion binding"/>
    <property type="evidence" value="ECO:0007669"/>
    <property type="project" value="UniProtKB-KW"/>
</dbReference>
<comment type="catalytic activity">
    <reaction evidence="1">
        <text>cytidine(4) in tRNA(Gly)(GCC) + S-adenosyl-L-methionine = 2'-O-methylcytidine(4) in tRNA(Gly)(GCC) + S-adenosyl-L-homocysteine + H(+)</text>
        <dbReference type="Rhea" id="RHEA:43192"/>
        <dbReference type="Rhea" id="RHEA-COMP:10399"/>
        <dbReference type="Rhea" id="RHEA-COMP:10400"/>
        <dbReference type="ChEBI" id="CHEBI:15378"/>
        <dbReference type="ChEBI" id="CHEBI:57856"/>
        <dbReference type="ChEBI" id="CHEBI:59789"/>
        <dbReference type="ChEBI" id="CHEBI:74495"/>
        <dbReference type="ChEBI" id="CHEBI:82748"/>
        <dbReference type="EC" id="2.1.1.225"/>
    </reaction>
</comment>
<accession>A0A1Y2GH06</accession>
<evidence type="ECO:0000259" key="3">
    <source>
        <dbReference type="Pfam" id="PF05206"/>
    </source>
</evidence>
<dbReference type="InterPro" id="IPR039044">
    <property type="entry name" value="Trm13"/>
</dbReference>
<dbReference type="InterPro" id="IPR007871">
    <property type="entry name" value="Methyltransferase_TRM13"/>
</dbReference>
<keyword evidence="1" id="KW-0949">S-adenosyl-L-methionine</keyword>
<evidence type="ECO:0000256" key="1">
    <source>
        <dbReference type="RuleBase" id="RU367103"/>
    </source>
</evidence>
<sequence length="641" mass="72547">MQYHPVICQHAVWGSKQQRFRHCKLPAKLSPLLLEQIQQLEERCFVNGSEISSHGSGTVQITEKELQNQLEGYLDLRSKLLQPLYDAQQILCGHHQKEFLREQAAQELIQKEKAAGIYQDPETKRLSKDLPIDPKDIPSDFLRAIERVFSKAPSLIIQQVLDHWDGPDEWKLGRGGTKTSYCNSTIDDGDQDPVGEEKKLRVEEFPCHESFEALFADAGTKKKRHLAQESQLIQAMISHGLLDCVSSPLHEGSGDASDKNNHYGRTAGSNKDSHQTGSKRRPVFVEFGAGTGGLSRHLQLVLESIVSKRISGPLNTSTTPEPVGPVAATLQTKLNHTSLANSVYEPYNFVLLDRQKFRSRNQVDYMIRTQARPVKPRLLRITKDVRELKLKNLQLIHEVEPGVAWREWTEGGGEVDPQDQSTLIPTQYICISKHFCGSATDLALSWIREQRQQQQQQGEMQSRSKSLDSYSICFATCCHGICEPSLVARPYLKELLSVASIKKRKRVENDQRRDDNPVWHGKQQMQNQQEDEKYDISDDQLGVWIPWIIKLTGWATLGKQEESTLVARPGKDASGPGIWINKDDEATTFTRDQRRVLGKRCKKLLDMARCLYLIRECGFKNAVAIEYTEESVESGAIVGSM</sequence>
<dbReference type="PANTHER" id="PTHR12998">
    <property type="entry name" value="TRNA:M(4)X MODIFICATION ENZYME TRM13 HOMOLOG"/>
    <property type="match status" value="1"/>
</dbReference>
<dbReference type="GO" id="GO:0106050">
    <property type="term" value="F:tRNA 2'-O-methyltransferase activity"/>
    <property type="evidence" value="ECO:0007669"/>
    <property type="project" value="UniProtKB-UniRule"/>
</dbReference>
<keyword evidence="1" id="KW-0863">Zinc-finger</keyword>
<dbReference type="RefSeq" id="XP_021878900.1">
    <property type="nucleotide sequence ID" value="XM_022025098.1"/>
</dbReference>
<dbReference type="GO" id="GO:0030488">
    <property type="term" value="P:tRNA methylation"/>
    <property type="evidence" value="ECO:0007669"/>
    <property type="project" value="InterPro"/>
</dbReference>
<feature type="compositionally biased region" description="Basic and acidic residues" evidence="2">
    <location>
        <begin position="507"/>
        <end position="517"/>
    </location>
</feature>
<dbReference type="Pfam" id="PF05206">
    <property type="entry name" value="TRM13"/>
    <property type="match status" value="2"/>
</dbReference>
<keyword evidence="1" id="KW-0862">Zinc</keyword>
<comment type="similarity">
    <text evidence="1">Belongs to the methyltransferase TRM13 family.</text>
</comment>
<dbReference type="OrthoDB" id="258806at2759"/>
<keyword evidence="1" id="KW-0819">tRNA processing</keyword>
<feature type="compositionally biased region" description="Basic and acidic residues" evidence="2">
    <location>
        <begin position="252"/>
        <end position="261"/>
    </location>
</feature>
<evidence type="ECO:0000313" key="4">
    <source>
        <dbReference type="EMBL" id="ORZ09447.1"/>
    </source>
</evidence>
<gene>
    <name evidence="4" type="ORF">BCR41DRAFT_358711</name>
</gene>
<feature type="region of interest" description="Disordered" evidence="2">
    <location>
        <begin position="250"/>
        <end position="279"/>
    </location>
</feature>
<reference evidence="4 5" key="1">
    <citation type="submission" date="2016-07" db="EMBL/GenBank/DDBJ databases">
        <title>Pervasive Adenine N6-methylation of Active Genes in Fungi.</title>
        <authorList>
            <consortium name="DOE Joint Genome Institute"/>
            <person name="Mondo S.J."/>
            <person name="Dannebaum R.O."/>
            <person name="Kuo R.C."/>
            <person name="Labutti K."/>
            <person name="Haridas S."/>
            <person name="Kuo A."/>
            <person name="Salamov A."/>
            <person name="Ahrendt S.R."/>
            <person name="Lipzen A."/>
            <person name="Sullivan W."/>
            <person name="Andreopoulos W.B."/>
            <person name="Clum A."/>
            <person name="Lindquist E."/>
            <person name="Daum C."/>
            <person name="Ramamoorthy G.K."/>
            <person name="Gryganskyi A."/>
            <person name="Culley D."/>
            <person name="Magnuson J.K."/>
            <person name="James T.Y."/>
            <person name="O'Malley M.A."/>
            <person name="Stajich J.E."/>
            <person name="Spatafora J.W."/>
            <person name="Visel A."/>
            <person name="Grigoriev I.V."/>
        </authorList>
    </citation>
    <scope>NUCLEOTIDE SEQUENCE [LARGE SCALE GENOMIC DNA]</scope>
    <source>
        <strain evidence="4 5">NRRL 3116</strain>
    </source>
</reference>
<proteinExistence type="inferred from homology"/>
<comment type="caution">
    <text evidence="4">The sequence shown here is derived from an EMBL/GenBank/DDBJ whole genome shotgun (WGS) entry which is preliminary data.</text>
</comment>
<keyword evidence="5" id="KW-1185">Reference proteome</keyword>
<protein>
    <recommendedName>
        <fullName evidence="1">tRNA:m(4)X modification enzyme TRM13</fullName>
        <ecNumber evidence="1">2.1.1.225</ecNumber>
    </recommendedName>
</protein>
<keyword evidence="1" id="KW-0479">Metal-binding</keyword>
<feature type="domain" description="Methyltransferase TRM13" evidence="3">
    <location>
        <begin position="279"/>
        <end position="494"/>
    </location>
</feature>
<dbReference type="STRING" id="64571.A0A1Y2GH06"/>
<evidence type="ECO:0000256" key="2">
    <source>
        <dbReference type="SAM" id="MobiDB-lite"/>
    </source>
</evidence>
<dbReference type="AlphaFoldDB" id="A0A1Y2GH06"/>
<organism evidence="4 5">
    <name type="scientific">Lobosporangium transversale</name>
    <dbReference type="NCBI Taxonomy" id="64571"/>
    <lineage>
        <taxon>Eukaryota</taxon>
        <taxon>Fungi</taxon>
        <taxon>Fungi incertae sedis</taxon>
        <taxon>Mucoromycota</taxon>
        <taxon>Mortierellomycotina</taxon>
        <taxon>Mortierellomycetes</taxon>
        <taxon>Mortierellales</taxon>
        <taxon>Mortierellaceae</taxon>
        <taxon>Lobosporangium</taxon>
    </lineage>
</organism>
<dbReference type="InParanoid" id="A0A1Y2GH06"/>
<keyword evidence="1 4" id="KW-0808">Transferase</keyword>
<evidence type="ECO:0000313" key="5">
    <source>
        <dbReference type="Proteomes" id="UP000193648"/>
    </source>
</evidence>